<dbReference type="CDD" id="cd05403">
    <property type="entry name" value="NT_KNTase_like"/>
    <property type="match status" value="1"/>
</dbReference>
<dbReference type="InterPro" id="IPR002934">
    <property type="entry name" value="Polymerase_NTP_transf_dom"/>
</dbReference>
<name>A0A426TTH0_9CHLR</name>
<evidence type="ECO:0000256" key="7">
    <source>
        <dbReference type="ARBA" id="ARBA00022840"/>
    </source>
</evidence>
<comment type="caution">
    <text evidence="11">The sequence shown here is derived from an EMBL/GenBank/DDBJ whole genome shotgun (WGS) entry which is preliminary data.</text>
</comment>
<evidence type="ECO:0000256" key="6">
    <source>
        <dbReference type="ARBA" id="ARBA00022741"/>
    </source>
</evidence>
<dbReference type="SUPFAM" id="SSF81301">
    <property type="entry name" value="Nucleotidyltransferase"/>
    <property type="match status" value="1"/>
</dbReference>
<dbReference type="Gene3D" id="3.30.460.10">
    <property type="entry name" value="Beta Polymerase, domain 2"/>
    <property type="match status" value="1"/>
</dbReference>
<gene>
    <name evidence="11" type="ORF">EI684_18195</name>
</gene>
<evidence type="ECO:0000256" key="1">
    <source>
        <dbReference type="ARBA" id="ARBA00001946"/>
    </source>
</evidence>
<keyword evidence="7" id="KW-0067">ATP-binding</keyword>
<evidence type="ECO:0000256" key="5">
    <source>
        <dbReference type="ARBA" id="ARBA00022723"/>
    </source>
</evidence>
<keyword evidence="4" id="KW-0548">Nucleotidyltransferase</keyword>
<evidence type="ECO:0000256" key="4">
    <source>
        <dbReference type="ARBA" id="ARBA00022695"/>
    </source>
</evidence>
<reference evidence="11 12" key="1">
    <citation type="submission" date="2018-12" db="EMBL/GenBank/DDBJ databases">
        <title>Genome Sequence of Candidatus Viridilinea halotolerans isolated from saline sulfide-rich spring.</title>
        <authorList>
            <person name="Grouzdev D.S."/>
            <person name="Burganskaya E.I."/>
            <person name="Krutkina M.S."/>
            <person name="Sukhacheva M.V."/>
            <person name="Gorlenko V.M."/>
        </authorList>
    </citation>
    <scope>NUCLEOTIDE SEQUENCE [LARGE SCALE GENOMIC DNA]</scope>
    <source>
        <strain evidence="11">Chok-6</strain>
    </source>
</reference>
<sequence length="110" mass="12700">MKRTEALQRPTALRATAAQLLIVLREHLPELKQRYQIKSLGLFGSYVRNEQTEQSDLDILVEFEQLPGLLGYVDIQETLTNLLHVPVDLVHRPDLRPHLRERILAEVVIV</sequence>
<evidence type="ECO:0000313" key="12">
    <source>
        <dbReference type="Proteomes" id="UP000280307"/>
    </source>
</evidence>
<protein>
    <recommendedName>
        <fullName evidence="10">Polymerase nucleotidyl transferase domain-containing protein</fullName>
    </recommendedName>
</protein>
<dbReference type="InterPro" id="IPR052038">
    <property type="entry name" value="Type-VII_TA_antitoxin"/>
</dbReference>
<evidence type="ECO:0000256" key="3">
    <source>
        <dbReference type="ARBA" id="ARBA00022679"/>
    </source>
</evidence>
<proteinExistence type="inferred from homology"/>
<keyword evidence="2" id="KW-1277">Toxin-antitoxin system</keyword>
<dbReference type="PANTHER" id="PTHR33571">
    <property type="entry name" value="SSL8005 PROTEIN"/>
    <property type="match status" value="1"/>
</dbReference>
<dbReference type="AlphaFoldDB" id="A0A426TTH0"/>
<evidence type="ECO:0000256" key="2">
    <source>
        <dbReference type="ARBA" id="ARBA00022649"/>
    </source>
</evidence>
<dbReference type="PANTHER" id="PTHR33571:SF14">
    <property type="entry name" value="PROTEIN ADENYLYLTRANSFERASE MJ0435-RELATED"/>
    <property type="match status" value="1"/>
</dbReference>
<dbReference type="GO" id="GO:0005524">
    <property type="term" value="F:ATP binding"/>
    <property type="evidence" value="ECO:0007669"/>
    <property type="project" value="UniProtKB-KW"/>
</dbReference>
<organism evidence="11 12">
    <name type="scientific">Candidatus Viridilinea halotolerans</name>
    <dbReference type="NCBI Taxonomy" id="2491704"/>
    <lineage>
        <taxon>Bacteria</taxon>
        <taxon>Bacillati</taxon>
        <taxon>Chloroflexota</taxon>
        <taxon>Chloroflexia</taxon>
        <taxon>Chloroflexales</taxon>
        <taxon>Chloroflexineae</taxon>
        <taxon>Oscillochloridaceae</taxon>
        <taxon>Candidatus Viridilinea</taxon>
    </lineage>
</organism>
<dbReference type="GO" id="GO:0046872">
    <property type="term" value="F:metal ion binding"/>
    <property type="evidence" value="ECO:0007669"/>
    <property type="project" value="UniProtKB-KW"/>
</dbReference>
<dbReference type="GO" id="GO:0016779">
    <property type="term" value="F:nucleotidyltransferase activity"/>
    <property type="evidence" value="ECO:0007669"/>
    <property type="project" value="UniProtKB-KW"/>
</dbReference>
<dbReference type="EMBL" id="RSAS01000754">
    <property type="protein sequence ID" value="RRR67972.1"/>
    <property type="molecule type" value="Genomic_DNA"/>
</dbReference>
<evidence type="ECO:0000256" key="9">
    <source>
        <dbReference type="ARBA" id="ARBA00038276"/>
    </source>
</evidence>
<comment type="cofactor">
    <cofactor evidence="1">
        <name>Mg(2+)</name>
        <dbReference type="ChEBI" id="CHEBI:18420"/>
    </cofactor>
</comment>
<evidence type="ECO:0000256" key="8">
    <source>
        <dbReference type="ARBA" id="ARBA00022842"/>
    </source>
</evidence>
<evidence type="ECO:0000259" key="10">
    <source>
        <dbReference type="Pfam" id="PF01909"/>
    </source>
</evidence>
<dbReference type="InterPro" id="IPR043519">
    <property type="entry name" value="NT_sf"/>
</dbReference>
<dbReference type="Pfam" id="PF01909">
    <property type="entry name" value="NTP_transf_2"/>
    <property type="match status" value="1"/>
</dbReference>
<dbReference type="Proteomes" id="UP000280307">
    <property type="component" value="Unassembled WGS sequence"/>
</dbReference>
<accession>A0A426TTH0</accession>
<keyword evidence="8" id="KW-0460">Magnesium</keyword>
<keyword evidence="5" id="KW-0479">Metal-binding</keyword>
<keyword evidence="6" id="KW-0547">Nucleotide-binding</keyword>
<keyword evidence="3" id="KW-0808">Transferase</keyword>
<comment type="similarity">
    <text evidence="9">Belongs to the MntA antitoxin family.</text>
</comment>
<feature type="domain" description="Polymerase nucleotidyl transferase" evidence="10">
    <location>
        <begin position="24"/>
        <end position="109"/>
    </location>
</feature>
<evidence type="ECO:0000313" key="11">
    <source>
        <dbReference type="EMBL" id="RRR67972.1"/>
    </source>
</evidence>